<feature type="repeat" description="TPR" evidence="3">
    <location>
        <begin position="563"/>
        <end position="596"/>
    </location>
</feature>
<dbReference type="GO" id="GO:0000956">
    <property type="term" value="P:nuclear-transcribed mRNA catabolic process"/>
    <property type="evidence" value="ECO:0000318"/>
    <property type="project" value="GO_Central"/>
</dbReference>
<dbReference type="FunCoup" id="A0A7M7SUT8">
    <property type="interactions" value="1237"/>
</dbReference>
<dbReference type="KEGG" id="spu:577162"/>
<reference evidence="4" key="2">
    <citation type="submission" date="2021-01" db="UniProtKB">
        <authorList>
            <consortium name="EnsemblMetazoa"/>
        </authorList>
    </citation>
    <scope>IDENTIFICATION</scope>
</reference>
<dbReference type="OrthoDB" id="421075at2759"/>
<dbReference type="SMART" id="SM00028">
    <property type="entry name" value="TPR"/>
    <property type="match status" value="14"/>
</dbReference>
<dbReference type="PANTHER" id="PTHR15704:SF7">
    <property type="entry name" value="SUPERKILLER COMPLEX PROTEIN 3"/>
    <property type="match status" value="1"/>
</dbReference>
<dbReference type="Pfam" id="PF13181">
    <property type="entry name" value="TPR_8"/>
    <property type="match status" value="1"/>
</dbReference>
<organism evidence="4 5">
    <name type="scientific">Strongylocentrotus purpuratus</name>
    <name type="common">Purple sea urchin</name>
    <dbReference type="NCBI Taxonomy" id="7668"/>
    <lineage>
        <taxon>Eukaryota</taxon>
        <taxon>Metazoa</taxon>
        <taxon>Echinodermata</taxon>
        <taxon>Eleutherozoa</taxon>
        <taxon>Echinozoa</taxon>
        <taxon>Echinoidea</taxon>
        <taxon>Euechinoidea</taxon>
        <taxon>Echinacea</taxon>
        <taxon>Camarodonta</taxon>
        <taxon>Echinidea</taxon>
        <taxon>Strongylocentrotidae</taxon>
        <taxon>Strongylocentrotus</taxon>
    </lineage>
</organism>
<dbReference type="InterPro" id="IPR011990">
    <property type="entry name" value="TPR-like_helical_dom_sf"/>
</dbReference>
<keyword evidence="1" id="KW-0677">Repeat</keyword>
<dbReference type="CTD" id="427114"/>
<dbReference type="GO" id="GO:0055087">
    <property type="term" value="C:Ski complex"/>
    <property type="evidence" value="ECO:0000318"/>
    <property type="project" value="GO_Central"/>
</dbReference>
<evidence type="ECO:0008006" key="6">
    <source>
        <dbReference type="Google" id="ProtNLM"/>
    </source>
</evidence>
<name>A0A7M7SUT8_STRPU</name>
<dbReference type="RefSeq" id="XP_030832787.1">
    <property type="nucleotide sequence ID" value="XM_030976927.1"/>
</dbReference>
<dbReference type="GeneID" id="577162"/>
<dbReference type="PANTHER" id="PTHR15704">
    <property type="entry name" value="SUPERKILLER 3 PROTEIN-RELATED"/>
    <property type="match status" value="1"/>
</dbReference>
<dbReference type="InterPro" id="IPR039226">
    <property type="entry name" value="Ski3/TTC37"/>
</dbReference>
<dbReference type="InParanoid" id="A0A7M7SUT8"/>
<accession>A0A7M7SUT8</accession>
<reference evidence="5" key="1">
    <citation type="submission" date="2015-02" db="EMBL/GenBank/DDBJ databases">
        <title>Genome sequencing for Strongylocentrotus purpuratus.</title>
        <authorList>
            <person name="Murali S."/>
            <person name="Liu Y."/>
            <person name="Vee V."/>
            <person name="English A."/>
            <person name="Wang M."/>
            <person name="Skinner E."/>
            <person name="Han Y."/>
            <person name="Muzny D.M."/>
            <person name="Worley K.C."/>
            <person name="Gibbs R.A."/>
        </authorList>
    </citation>
    <scope>NUCLEOTIDE SEQUENCE</scope>
</reference>
<feature type="repeat" description="TPR" evidence="3">
    <location>
        <begin position="597"/>
        <end position="630"/>
    </location>
</feature>
<sequence length="1547" mass="171393">MASGGGSKELKAALKKAKEAIKGKDFQQALEHSKHALSLDPKHYNALIFLGKSATELGQGEEAEKAYREATDIDPKQTLAWQGLSALYEKIDIPKNLKQLVGVYQQLMKLSGDKSRETQIAEKLADLYQKLTKPVEACGVLHSLLLKSEDTAYKIEKWSRIIGLLSQQKSLDESSDNLLKEAYTVVLEESSTIEDESLKEFYKGYIGLQLKGKTVDIAELKATCSKMHEMFPTEIYPLEKLTEIIMIETFAMKTSNDWSVYGELQELDSDNKWALIGQGQLKLTSQDFKATKELLTQASQKLPNFPLCWLFLAQCQLYLHDYRAAEQSAEQGRRTLKFYKHPALNEAIGLHEALRVLQGRACMDSGLMAKGLSAVEIFKKLLLEAADKDTMYKLLTEAHLLAGDIASAQQSFEMISYCLDESDTIALDGWLRFHQGDLSDAQKKLQIALAKEEKAIYHYWLGRVYWAMGGQAQQDKSKSSLLKAAKLDINFSDSFLYVGHHYMQIGKDTVKAKRCYKKAYDLNPDNEAAAQALGDAYDLLDEKEDAIAVYTAVTKRAALGGAKWAWLRLGLVQLRAGNATEAVECFQAVLRADPDDIHCQECLAEAYLSRGSNTAALKTFSRIVEMDPNSTYALFKIGHIKQTVGLYSEAVADYQIILGKTPDYVPALSGQGETYILMAKAALFDFFNARAVSYIQNAITVLTRAVLLRPDLCSLWKLLGDACTLIAPLHDNLIRISVNGALTCGDEKICETLGKGELLALGGRCFGRAVQRQKDRASLWHDLGMNYFRQHQYSQDAKMVQKAMQFIQKAIKLDESNHLHWTALGVVAASKAFDDPRLAQHAFIKSIQLEAKNVVAWTNLGTLYLTNGNLKLANQAFAVSQSLEPNHVQCWIGQGLVAETLGRQEAIDLYRHTTELTTHVESGLGYADLVCSALLDPSLDKDSELYRYNVIQMGAVPAAAAAVGKVADRLQVSGEAHTLHGLLQERQGLHRASEESYKQALHVLKNQGDEKQINIALSNHGRALSSIGKAEEARDTLRSISPLVEIQDILQLALALYQNKEWQEAYMAYEQALQLVSSDCERSQILTALAMVSCQSGDLANAKTLLFQSSQLSAPSHQGLVALCALGLQTQDMVLTQAALSELAKQPNQQDLVQETAVLASATHYLQGDIPGVSQHLMNSVEEYPDDSHLWNLAAELMLLLDATNTEFASTCSEKARRLIPTHKNVLQVNAAARLCSGCHGNSSRDRLYPSLIAAQKAVHAMPGDMNNWALLGACCSAQSSWQHVHQEKCNLIDVNLRVAKFLLKTSKADSKLAAWVSLHNVFCLLQSQQWNEAKELSERLLEWCNYGEEINANLTLLRTLSAWMATRKEGGLESLRSTVTASQSSLAWQTLGKIYCESKMVAAAEACYKQCLTLTSGRGQIAILHQLAYQAILGLKAGDDTGSWGDLAKQTVDELNKQAPKETTSCLLKGLLCKHLGNQRQSRRELQRGMESNEEPAAEDYTRSVIRVHLVEALMKKDKEAAQVLVEEALEKKDPFSARLEELFSA</sequence>
<evidence type="ECO:0000313" key="4">
    <source>
        <dbReference type="EnsemblMetazoa" id="XP_030832787"/>
    </source>
</evidence>
<dbReference type="Pfam" id="PF13432">
    <property type="entry name" value="TPR_16"/>
    <property type="match status" value="2"/>
</dbReference>
<dbReference type="InterPro" id="IPR019734">
    <property type="entry name" value="TPR_rpt"/>
</dbReference>
<proteinExistence type="predicted"/>
<feature type="repeat" description="TPR" evidence="3">
    <location>
        <begin position="44"/>
        <end position="77"/>
    </location>
</feature>
<keyword evidence="5" id="KW-1185">Reference proteome</keyword>
<keyword evidence="2 3" id="KW-0802">TPR repeat</keyword>
<dbReference type="PROSITE" id="PS50005">
    <property type="entry name" value="TPR"/>
    <property type="match status" value="4"/>
</dbReference>
<dbReference type="Proteomes" id="UP000007110">
    <property type="component" value="Unassembled WGS sequence"/>
</dbReference>
<evidence type="ECO:0000256" key="2">
    <source>
        <dbReference type="ARBA" id="ARBA00022803"/>
    </source>
</evidence>
<evidence type="ECO:0000256" key="3">
    <source>
        <dbReference type="PROSITE-ProRule" id="PRU00339"/>
    </source>
</evidence>
<protein>
    <recommendedName>
        <fullName evidence="6">Tetratricopeptide repeat protein 37</fullName>
    </recommendedName>
</protein>
<evidence type="ECO:0000313" key="5">
    <source>
        <dbReference type="Proteomes" id="UP000007110"/>
    </source>
</evidence>
<dbReference type="EnsemblMetazoa" id="XM_030976927">
    <property type="protein sequence ID" value="XP_030832787"/>
    <property type="gene ID" value="LOC577162"/>
</dbReference>
<evidence type="ECO:0000256" key="1">
    <source>
        <dbReference type="ARBA" id="ARBA00022737"/>
    </source>
</evidence>
<dbReference type="Pfam" id="PF14559">
    <property type="entry name" value="TPR_19"/>
    <property type="match status" value="1"/>
</dbReference>
<feature type="repeat" description="TPR" evidence="3">
    <location>
        <begin position="854"/>
        <end position="887"/>
    </location>
</feature>
<dbReference type="OMA" id="CQWELDP"/>
<dbReference type="SUPFAM" id="SSF48452">
    <property type="entry name" value="TPR-like"/>
    <property type="match status" value="7"/>
</dbReference>
<dbReference type="Gene3D" id="1.25.40.10">
    <property type="entry name" value="Tetratricopeptide repeat domain"/>
    <property type="match status" value="7"/>
</dbReference>